<evidence type="ECO:0000313" key="2">
    <source>
        <dbReference type="EMBL" id="KKZ12649.1"/>
    </source>
</evidence>
<accession>A0A0G2HLQ3</accession>
<keyword evidence="1" id="KW-0472">Membrane</keyword>
<comment type="caution">
    <text evidence="2">The sequence shown here is derived from an EMBL/GenBank/DDBJ whole genome shotgun (WGS) entry which is preliminary data.</text>
</comment>
<dbReference type="PATRIC" id="fig|1604020.3.peg.2531"/>
<keyword evidence="1" id="KW-0812">Transmembrane</keyword>
<protein>
    <submittedName>
        <fullName evidence="2">Uncharacterized protein</fullName>
    </submittedName>
</protein>
<dbReference type="Proteomes" id="UP000035067">
    <property type="component" value="Unassembled WGS sequence"/>
</dbReference>
<organism evidence="2 3">
    <name type="scientific">Candidatus Synechococcus spongiarum SP3</name>
    <dbReference type="NCBI Taxonomy" id="1604020"/>
    <lineage>
        <taxon>Bacteria</taxon>
        <taxon>Bacillati</taxon>
        <taxon>Cyanobacteriota</taxon>
        <taxon>Cyanophyceae</taxon>
        <taxon>Synechococcales</taxon>
        <taxon>Synechococcaceae</taxon>
        <taxon>Synechococcus</taxon>
    </lineage>
</organism>
<name>A0A0G2HLQ3_9SYNE</name>
<evidence type="ECO:0000256" key="1">
    <source>
        <dbReference type="SAM" id="Phobius"/>
    </source>
</evidence>
<evidence type="ECO:0000313" key="3">
    <source>
        <dbReference type="Proteomes" id="UP000035067"/>
    </source>
</evidence>
<proteinExistence type="predicted"/>
<feature type="transmembrane region" description="Helical" evidence="1">
    <location>
        <begin position="60"/>
        <end position="86"/>
    </location>
</feature>
<dbReference type="AlphaFoldDB" id="A0A0G2HLQ3"/>
<keyword evidence="1" id="KW-1133">Transmembrane helix</keyword>
<gene>
    <name evidence="2" type="ORF">TE42_03740</name>
</gene>
<reference evidence="2 3" key="1">
    <citation type="submission" date="2015-01" db="EMBL/GenBank/DDBJ databases">
        <title>Lifestyle Evolution in Cyanobacterial Symbionts of Sponges.</title>
        <authorList>
            <person name="Burgsdorf I."/>
            <person name="Slaby B.M."/>
            <person name="Handley K.M."/>
            <person name="Haber M."/>
            <person name="Blom J."/>
            <person name="Marshall C.W."/>
            <person name="Gilbert J.A."/>
            <person name="Hentschel U."/>
            <person name="Steindler L."/>
        </authorList>
    </citation>
    <scope>NUCLEOTIDE SEQUENCE [LARGE SCALE GENOMIC DNA]</scope>
    <source>
        <strain evidence="2">SP3</strain>
    </source>
</reference>
<sequence>MTVSISSDHPDAFAITPDNWNQPQEVQVRLAFTIQNYISGTASGIIGAVQMACGGGAESLIIYFGAVLAMMIAMAVLSLAAILFVLRVEAR</sequence>
<dbReference type="EMBL" id="JXQG01000015">
    <property type="protein sequence ID" value="KKZ12649.1"/>
    <property type="molecule type" value="Genomic_DNA"/>
</dbReference>